<dbReference type="InterPro" id="IPR006639">
    <property type="entry name" value="Preselin/SPP"/>
</dbReference>
<feature type="compositionally biased region" description="Low complexity" evidence="18">
    <location>
        <begin position="117"/>
        <end position="131"/>
    </location>
</feature>
<dbReference type="InterPro" id="IPR018490">
    <property type="entry name" value="cNMP-bd_dom_sf"/>
</dbReference>
<evidence type="ECO:0000256" key="1">
    <source>
        <dbReference type="ARBA" id="ARBA00004477"/>
    </source>
</evidence>
<dbReference type="GO" id="GO:0044351">
    <property type="term" value="P:macropinocytosis"/>
    <property type="evidence" value="ECO:0007669"/>
    <property type="project" value="UniProtKB-ARBA"/>
</dbReference>
<dbReference type="PROSITE" id="PS01320">
    <property type="entry name" value="UPF0067"/>
    <property type="match status" value="1"/>
</dbReference>
<evidence type="ECO:0000256" key="14">
    <source>
        <dbReference type="ARBA" id="ARBA00038454"/>
    </source>
</evidence>
<feature type="compositionally biased region" description="Low complexity" evidence="18">
    <location>
        <begin position="21"/>
        <end position="31"/>
    </location>
</feature>
<feature type="compositionally biased region" description="Polar residues" evidence="18">
    <location>
        <begin position="1907"/>
        <end position="1944"/>
    </location>
</feature>
<feature type="compositionally biased region" description="Low complexity" evidence="18">
    <location>
        <begin position="907"/>
        <end position="918"/>
    </location>
</feature>
<dbReference type="SUPFAM" id="SSF55781">
    <property type="entry name" value="GAF domain-like"/>
    <property type="match status" value="1"/>
</dbReference>
<dbReference type="SUPFAM" id="SSF50475">
    <property type="entry name" value="FMN-binding split barrel"/>
    <property type="match status" value="1"/>
</dbReference>
<evidence type="ECO:0000256" key="17">
    <source>
        <dbReference type="PROSITE-ProRule" id="PRU00134"/>
    </source>
</evidence>
<keyword evidence="7" id="KW-0378">Hydrolase</keyword>
<feature type="compositionally biased region" description="Polar residues" evidence="18">
    <location>
        <begin position="1002"/>
        <end position="1018"/>
    </location>
</feature>
<dbReference type="Gene3D" id="1.10.287.630">
    <property type="entry name" value="Helix hairpin bin"/>
    <property type="match status" value="1"/>
</dbReference>
<feature type="compositionally biased region" description="Polar residues" evidence="18">
    <location>
        <begin position="808"/>
        <end position="836"/>
    </location>
</feature>
<feature type="region of interest" description="Disordered" evidence="18">
    <location>
        <begin position="117"/>
        <end position="139"/>
    </location>
</feature>
<comment type="similarity">
    <text evidence="14">Belongs to the free Met sulfoxide reductase family.</text>
</comment>
<feature type="domain" description="MYND-type" evidence="21">
    <location>
        <begin position="36"/>
        <end position="72"/>
    </location>
</feature>
<feature type="compositionally biased region" description="Low complexity" evidence="18">
    <location>
        <begin position="1076"/>
        <end position="1106"/>
    </location>
</feature>
<evidence type="ECO:0000313" key="23">
    <source>
        <dbReference type="Proteomes" id="UP000319731"/>
    </source>
</evidence>
<dbReference type="GO" id="GO:0016485">
    <property type="term" value="P:protein processing"/>
    <property type="evidence" value="ECO:0007669"/>
    <property type="project" value="InterPro"/>
</dbReference>
<evidence type="ECO:0000256" key="2">
    <source>
        <dbReference type="ARBA" id="ARBA00004653"/>
    </source>
</evidence>
<keyword evidence="8" id="KW-0256">Endoplasmic reticulum</keyword>
<dbReference type="STRING" id="1806994.A0A507C373"/>
<evidence type="ECO:0000256" key="10">
    <source>
        <dbReference type="ARBA" id="ARBA00022976"/>
    </source>
</evidence>
<dbReference type="RefSeq" id="XP_031023604.1">
    <property type="nucleotide sequence ID" value="XM_031170349.1"/>
</dbReference>
<dbReference type="SMART" id="SM00730">
    <property type="entry name" value="PSN"/>
    <property type="match status" value="1"/>
</dbReference>
<feature type="transmembrane region" description="Helical" evidence="19">
    <location>
        <begin position="542"/>
        <end position="564"/>
    </location>
</feature>
<evidence type="ECO:0000256" key="16">
    <source>
        <dbReference type="ARBA" id="ARBA00066080"/>
    </source>
</evidence>
<dbReference type="GeneID" id="42005646"/>
<evidence type="ECO:0000256" key="11">
    <source>
        <dbReference type="ARBA" id="ARBA00022989"/>
    </source>
</evidence>
<keyword evidence="11 19" id="KW-1133">Transmembrane helix</keyword>
<dbReference type="PROSITE" id="PS50042">
    <property type="entry name" value="CNMP_BINDING_3"/>
    <property type="match status" value="1"/>
</dbReference>
<feature type="transmembrane region" description="Helical" evidence="19">
    <location>
        <begin position="1181"/>
        <end position="1203"/>
    </location>
</feature>
<dbReference type="InterPro" id="IPR012349">
    <property type="entry name" value="Split_barrel_FMN-bd"/>
</dbReference>
<feature type="region of interest" description="Disordered" evidence="18">
    <location>
        <begin position="1"/>
        <end position="31"/>
    </location>
</feature>
<feature type="transmembrane region" description="Helical" evidence="19">
    <location>
        <begin position="213"/>
        <end position="234"/>
    </location>
</feature>
<dbReference type="InterPro" id="IPR018488">
    <property type="entry name" value="cNMP-bd_CS"/>
</dbReference>
<dbReference type="InterPro" id="IPR042524">
    <property type="entry name" value="Presenilin_C"/>
</dbReference>
<dbReference type="PANTHER" id="PTHR10202:SF13">
    <property type="entry name" value="PRESENILIN HOMOLOG"/>
    <property type="match status" value="1"/>
</dbReference>
<dbReference type="PROSITE" id="PS00889">
    <property type="entry name" value="CNMP_BINDING_2"/>
    <property type="match status" value="1"/>
</dbReference>
<dbReference type="Proteomes" id="UP000319731">
    <property type="component" value="Unassembled WGS sequence"/>
</dbReference>
<dbReference type="GO" id="GO:0070765">
    <property type="term" value="C:gamma-secretase complex"/>
    <property type="evidence" value="ECO:0007669"/>
    <property type="project" value="TreeGrafter"/>
</dbReference>
<dbReference type="SUPFAM" id="SSF144232">
    <property type="entry name" value="HIT/MYND zinc finger-like"/>
    <property type="match status" value="1"/>
</dbReference>
<dbReference type="Pfam" id="PF01080">
    <property type="entry name" value="Presenilin"/>
    <property type="match status" value="1"/>
</dbReference>
<keyword evidence="6 17" id="KW-0863">Zinc-finger</keyword>
<dbReference type="FunFam" id="1.10.472.100:FF:000003">
    <property type="entry name" value="Presenilin"/>
    <property type="match status" value="1"/>
</dbReference>
<feature type="region of interest" description="Disordered" evidence="18">
    <location>
        <begin position="1715"/>
        <end position="1737"/>
    </location>
</feature>
<feature type="transmembrane region" description="Helical" evidence="19">
    <location>
        <begin position="275"/>
        <end position="295"/>
    </location>
</feature>
<comment type="subcellular location">
    <subcellularLocation>
        <location evidence="1">Endoplasmic reticulum membrane</location>
        <topology evidence="1">Multi-pass membrane protein</topology>
    </subcellularLocation>
    <subcellularLocation>
        <location evidence="2">Golgi apparatus membrane</location>
        <topology evidence="2">Multi-pass membrane protein</topology>
    </subcellularLocation>
</comment>
<comment type="subunit">
    <text evidence="16">Homodimer. Component of the gamma-secretase complex, a complex composed of a presenilin homodimer, nicastrin, aph1 and pen2.</text>
</comment>
<feature type="region of interest" description="Disordered" evidence="18">
    <location>
        <begin position="1629"/>
        <end position="1654"/>
    </location>
</feature>
<dbReference type="GO" id="GO:0042500">
    <property type="term" value="F:aspartic endopeptidase activity, intramembrane cleaving"/>
    <property type="evidence" value="ECO:0007669"/>
    <property type="project" value="InterPro"/>
</dbReference>
<dbReference type="GO" id="GO:0008270">
    <property type="term" value="F:zinc ion binding"/>
    <property type="evidence" value="ECO:0007669"/>
    <property type="project" value="UniProtKB-KW"/>
</dbReference>
<keyword evidence="12" id="KW-0333">Golgi apparatus</keyword>
<feature type="region of interest" description="Disordered" evidence="18">
    <location>
        <begin position="802"/>
        <end position="865"/>
    </location>
</feature>
<feature type="region of interest" description="Disordered" evidence="18">
    <location>
        <begin position="1810"/>
        <end position="1835"/>
    </location>
</feature>
<dbReference type="Pfam" id="PF12766">
    <property type="entry name" value="Pyridox_oxase_2"/>
    <property type="match status" value="1"/>
</dbReference>
<evidence type="ECO:0000256" key="9">
    <source>
        <dbReference type="ARBA" id="ARBA00022833"/>
    </source>
</evidence>
<dbReference type="InterPro" id="IPR001108">
    <property type="entry name" value="Peptidase_A22A"/>
</dbReference>
<dbReference type="EMBL" id="QEAO01000030">
    <property type="protein sequence ID" value="TPX32396.1"/>
    <property type="molecule type" value="Genomic_DNA"/>
</dbReference>
<reference evidence="22 23" key="1">
    <citation type="journal article" date="2019" name="Sci. Rep.">
        <title>Comparative genomics of chytrid fungi reveal insights into the obligate biotrophic and pathogenic lifestyle of Synchytrium endobioticum.</title>
        <authorList>
            <person name="van de Vossenberg B.T.L.H."/>
            <person name="Warris S."/>
            <person name="Nguyen H.D.T."/>
            <person name="van Gent-Pelzer M.P.E."/>
            <person name="Joly D.L."/>
            <person name="van de Geest H.C."/>
            <person name="Bonants P.J.M."/>
            <person name="Smith D.S."/>
            <person name="Levesque C.A."/>
            <person name="van der Lee T.A.J."/>
        </authorList>
    </citation>
    <scope>NUCLEOTIDE SEQUENCE [LARGE SCALE GENOMIC DNA]</scope>
    <source>
        <strain evidence="22 23">JEL517</strain>
    </source>
</reference>
<feature type="compositionally biased region" description="Basic and acidic residues" evidence="18">
    <location>
        <begin position="960"/>
        <end position="972"/>
    </location>
</feature>
<evidence type="ECO:0008006" key="24">
    <source>
        <dbReference type="Google" id="ProtNLM"/>
    </source>
</evidence>
<feature type="domain" description="Cyclic nucleotide-binding" evidence="20">
    <location>
        <begin position="1480"/>
        <end position="1602"/>
    </location>
</feature>
<evidence type="ECO:0000256" key="3">
    <source>
        <dbReference type="ARBA" id="ARBA00008604"/>
    </source>
</evidence>
<keyword evidence="13 19" id="KW-0472">Membrane</keyword>
<evidence type="ECO:0000256" key="19">
    <source>
        <dbReference type="SAM" id="Phobius"/>
    </source>
</evidence>
<dbReference type="GO" id="GO:0006509">
    <property type="term" value="P:membrane protein ectodomain proteolysis"/>
    <property type="evidence" value="ECO:0007669"/>
    <property type="project" value="TreeGrafter"/>
</dbReference>
<feature type="compositionally biased region" description="Polar residues" evidence="18">
    <location>
        <begin position="1715"/>
        <end position="1733"/>
    </location>
</feature>
<dbReference type="Pfam" id="PF00027">
    <property type="entry name" value="cNMP_binding"/>
    <property type="match status" value="1"/>
</dbReference>
<feature type="region of interest" description="Disordered" evidence="18">
    <location>
        <begin position="905"/>
        <end position="1123"/>
    </location>
</feature>
<feature type="compositionally biased region" description="Polar residues" evidence="18">
    <location>
        <begin position="976"/>
        <end position="989"/>
    </location>
</feature>
<sequence length="2269" mass="246531">MSARGESLDITSNNRNDQALSPNVGSSTSSNVSVNCRICGKPARFICGSCHDVSYCSQVCQQQDWSSHKLTCLGQQNHQHQIREPSINESAWPREAAAERVNEHGFMSRINTNWRRPANQQAQPTQSAPAEQEPPPTEEEMADDLRFYTKQIYLIIKPVVACIVLSVLWVKLTNPALGYWDSGLSTSPTYFGDIGQSLGGSGGTSGSILVTSLWAALLIIAQVVVATIVIVICFRFGWIKLLTGFLMILVLGLLGLFTWTLSTALLATFNAPLDYISMVFGIWNFAVVGLMVIFWRGPMWLQQIYLVFMSSLMAFTLTSITAWTTWILLVLLAVWDLFAVLSPCGPLRLLIQSSQQRNEPIPALLYSVAIWMMATPPDRPADSPSPTEPRFRVDENSFQMTPSSPETSPSGRSNTGLPQPPPAAYRTPAPSRPPPILDTVVNSSSRSLPGSATEDPSIDGTQTNLLDAPGSPAAQRPESDEDEEEERSGLKLGLGDFVFYSVLVARAALLDWISTLACMVAVLTGLNATIFLLAIYRKALPALPISIAFGILFFFVSSIMLVPYSSYLISAPTRYVPNTAGGASGLWLGKSDGSGEFPMVDNRQGVRDLTATIRHKMHDIQPISGENLSKKEFYDQILLQMRSLMDPELPLVSNLANFSSLLYWSLNEDQNRQINWCGFYLTGSGQHSKSKLYLGPFQGKIACTVIDIGKGVCGTAAKNLEALVVDDVHKFPGHIACDSLSESEIVIPLIVNRDGKNCVGVLDLDCLINSGFNGDDKKGLQQLSVEFVVFCLNLTMDGSDDSIPASASERTNSSTPSLPRAEATSTREYSNFNSNDPSRDGSREDGLGMHSPSAPARPRKASESRARPALALLFEAARKRNSYVASVNSRASADGMELELSNDDLGPLPSSLYSRSSSVDGAPRNYTPTASLPTNAFDKSLDPNATDRTAHPTTSSRSLIRNDVHASTHSLEDAAPTNSRPASDFQHSGSADAVSPPARRLSLTNTVPSALGSSQNNVRLRPELGPNEPEPHLSAGPTRASSKLTDSPNSSPPNTLPKAPPNRASSILKTAAAEDIPGPTTITPAPSGPTPTTTVAPTPSATVTPPRKSSDTPQKPDFMSSESLTIKPKSRVQHFIAWALARLFIITPESRFWTHWCSMINVLHVINVLVVPLIFGWTEYFINPGWVALYAIVDVIMLVDCFFQARLAFNNKYGSLIQDNQGMFYNFAVTNRGWWITLTSLPVDLCIELSSPVFTGTPTLIIPFLDVLAMGGNKNDGMQLYWRYKVWAAVRFFKVLARLPYRRLYDAEISGVAAPVSRLIKTLVILMWMGHLDACIFWFLDTFLPYGNRWIDTQNLLFYAGTTNVVPFSTQYLISYLSAVRSLVLRLREVELDAENIYVLGEFIGGILAYGTVFGNLHSIVEMLDSTAALTHAEEQHKFEMGWLRTYMREKGLVPELQKMVSAHKELQWRKSQGTDEAHLFDDIPKSVQQEIKNFLYLDLVRKPLHVLDKWFVFQKGDDGTEMFFVKTGSVEIVGPEGQIFVTLGPGSFFGEIALFEECKRTASARAKGSIELCVLTKDDFNSILRQYSVVAERIRATIAERKANEARLKAVEAEKQAAEAKRKLEEAEAESIRKAQQEGEKKPNASSTGLRSRGLLQGLTKKNQLGSQVSISTNGVSKNILPFGISRSALPGDSNSVNGSFNYLRPTINRAVQPSSMGRESAGTSRRNSHSVVGSVASLPRAEGRNVSIISGHGIPFQTSNAEPIPVPASTSSSTPSGSVHHLPASVSRTLNNAIHGLADMISHPHVAAHRASAEAGTSSSAHGSMNGLPLTAPLRSHSASDVVPLPAHLMNSQLPRDSIGSARSHTLTISRLRETAGPISPLKSGSSRSITGTGSPTPSVAAGKRTNSSLLSRNPSLMSRNPSGLSNVSVNNKSPTPPTDSANALPIAGITGTFTAGILAATSRRSSLIPPSNIPPDINNLSIGGLPIINLRAPSTAEAESESPSPERQNDNLTPLGSSNSVSSHARCVSALSNGSSRSSVSVRSTLDPKAWVHLATVKPNGRPASRMVVFRGFYQLTTAETQRTDASDIEKLSSLLVFTTDSRSAKVVEISKMNEVEISWYSIAHANMYFSETREQFRISGRIHLITSPLSSIPSNPPSWSTTTKQDWEASRLSIWNSLSPGMRSSFSWGKPSEKYDEKAGASWITSLPATATTPTAVEQGACKNFSLMLLQVDAADHVNLFTSPTTRTQYQVDDGGVWKATRVNP</sequence>
<feature type="transmembrane region" description="Helical" evidence="19">
    <location>
        <begin position="304"/>
        <end position="323"/>
    </location>
</feature>
<dbReference type="Gene3D" id="3.30.450.40">
    <property type="match status" value="1"/>
</dbReference>
<dbReference type="Pfam" id="PF01753">
    <property type="entry name" value="zf-MYND"/>
    <property type="match status" value="1"/>
</dbReference>
<dbReference type="CDD" id="cd00038">
    <property type="entry name" value="CAP_ED"/>
    <property type="match status" value="1"/>
</dbReference>
<comment type="function">
    <text evidence="15">Probable catalytic subunit of the gamma-secretase complex, an endoprotease complex that catalyzes the intramembrane cleavage of integral membrane proteins such as Notch receptors. Requires the other members of the gamma-secretase complex to have a protease activity.</text>
</comment>
<evidence type="ECO:0000313" key="22">
    <source>
        <dbReference type="EMBL" id="TPX32396.1"/>
    </source>
</evidence>
<evidence type="ECO:0000256" key="7">
    <source>
        <dbReference type="ARBA" id="ARBA00022801"/>
    </source>
</evidence>
<gene>
    <name evidence="22" type="ORF">SmJEL517_g04421</name>
</gene>
<feature type="compositionally biased region" description="Polar residues" evidence="18">
    <location>
        <begin position="440"/>
        <end position="450"/>
    </location>
</feature>
<feature type="compositionally biased region" description="Basic and acidic residues" evidence="18">
    <location>
        <begin position="1629"/>
        <end position="1644"/>
    </location>
</feature>
<evidence type="ECO:0000256" key="4">
    <source>
        <dbReference type="ARBA" id="ARBA00022692"/>
    </source>
</evidence>
<dbReference type="InterPro" id="IPR029016">
    <property type="entry name" value="GAF-like_dom_sf"/>
</dbReference>
<evidence type="ECO:0000256" key="5">
    <source>
        <dbReference type="ARBA" id="ARBA00022723"/>
    </source>
</evidence>
<feature type="transmembrane region" description="Helical" evidence="19">
    <location>
        <begin position="246"/>
        <end position="269"/>
    </location>
</feature>
<evidence type="ECO:0000256" key="13">
    <source>
        <dbReference type="ARBA" id="ARBA00023136"/>
    </source>
</evidence>
<feature type="transmembrane region" description="Helical" evidence="19">
    <location>
        <begin position="152"/>
        <end position="170"/>
    </location>
</feature>
<evidence type="ECO:0000259" key="21">
    <source>
        <dbReference type="PROSITE" id="PS50865"/>
    </source>
</evidence>
<feature type="region of interest" description="Disordered" evidence="18">
    <location>
        <begin position="397"/>
        <end position="487"/>
    </location>
</feature>
<dbReference type="Gene3D" id="1.10.472.100">
    <property type="entry name" value="Presenilin"/>
    <property type="match status" value="1"/>
</dbReference>
<comment type="similarity">
    <text evidence="3">Belongs to the peptidase A22A family.</text>
</comment>
<dbReference type="GO" id="GO:0000139">
    <property type="term" value="C:Golgi membrane"/>
    <property type="evidence" value="ECO:0007669"/>
    <property type="project" value="UniProtKB-SubCell"/>
</dbReference>
<dbReference type="SUPFAM" id="SSF51206">
    <property type="entry name" value="cAMP-binding domain-like"/>
    <property type="match status" value="1"/>
</dbReference>
<feature type="compositionally biased region" description="Polar residues" evidence="18">
    <location>
        <begin position="1039"/>
        <end position="1049"/>
    </location>
</feature>
<dbReference type="GO" id="GO:0010181">
    <property type="term" value="F:FMN binding"/>
    <property type="evidence" value="ECO:0007669"/>
    <property type="project" value="InterPro"/>
</dbReference>
<keyword evidence="9" id="KW-0862">Zinc</keyword>
<dbReference type="InterPro" id="IPR000595">
    <property type="entry name" value="cNMP-bd_dom"/>
</dbReference>
<dbReference type="OrthoDB" id="432970at2759"/>
<dbReference type="Gene3D" id="6.10.140.2220">
    <property type="match status" value="1"/>
</dbReference>
<feature type="compositionally biased region" description="Basic and acidic residues" evidence="18">
    <location>
        <begin position="837"/>
        <end position="847"/>
    </location>
</feature>
<dbReference type="Gene3D" id="2.30.110.10">
    <property type="entry name" value="Electron Transport, Fmn-binding Protein, Chain A"/>
    <property type="match status" value="1"/>
</dbReference>
<keyword evidence="23" id="KW-1185">Reference proteome</keyword>
<keyword evidence="4 19" id="KW-0812">Transmembrane</keyword>
<feature type="compositionally biased region" description="Polar residues" evidence="18">
    <location>
        <begin position="2013"/>
        <end position="2024"/>
    </location>
</feature>
<feature type="compositionally biased region" description="Pro residues" evidence="18">
    <location>
        <begin position="1050"/>
        <end position="1060"/>
    </location>
</feature>
<dbReference type="InterPro" id="IPR002893">
    <property type="entry name" value="Znf_MYND"/>
</dbReference>
<evidence type="ECO:0000256" key="6">
    <source>
        <dbReference type="ARBA" id="ARBA00022771"/>
    </source>
</evidence>
<feature type="compositionally biased region" description="Low complexity" evidence="18">
    <location>
        <begin position="1886"/>
        <end position="1901"/>
    </location>
</feature>
<dbReference type="InterPro" id="IPR024624">
    <property type="entry name" value="Pyridox_Oxase_Alr4036_FMN-bd"/>
</dbReference>
<feature type="transmembrane region" description="Helical" evidence="19">
    <location>
        <begin position="1152"/>
        <end position="1175"/>
    </location>
</feature>
<proteinExistence type="inferred from homology"/>
<feature type="compositionally biased region" description="Polar residues" evidence="18">
    <location>
        <begin position="397"/>
        <end position="417"/>
    </location>
</feature>
<feature type="region of interest" description="Disordered" evidence="18">
    <location>
        <begin position="1874"/>
        <end position="1946"/>
    </location>
</feature>
<evidence type="ECO:0000256" key="15">
    <source>
        <dbReference type="ARBA" id="ARBA00053367"/>
    </source>
</evidence>
<organism evidence="22 23">
    <name type="scientific">Synchytrium microbalum</name>
    <dbReference type="NCBI Taxonomy" id="1806994"/>
    <lineage>
        <taxon>Eukaryota</taxon>
        <taxon>Fungi</taxon>
        <taxon>Fungi incertae sedis</taxon>
        <taxon>Chytridiomycota</taxon>
        <taxon>Chytridiomycota incertae sedis</taxon>
        <taxon>Chytridiomycetes</taxon>
        <taxon>Synchytriales</taxon>
        <taxon>Synchytriaceae</taxon>
        <taxon>Synchytrium</taxon>
    </lineage>
</organism>
<dbReference type="PROSITE" id="PS50865">
    <property type="entry name" value="ZF_MYND_2"/>
    <property type="match status" value="1"/>
</dbReference>
<evidence type="ECO:0000256" key="18">
    <source>
        <dbReference type="SAM" id="MobiDB-lite"/>
    </source>
</evidence>
<keyword evidence="10" id="KW-0914">Notch signaling pathway</keyword>
<dbReference type="PROSITE" id="PS01360">
    <property type="entry name" value="ZF_MYND_1"/>
    <property type="match status" value="1"/>
</dbReference>
<dbReference type="InterPro" id="IPR014710">
    <property type="entry name" value="RmlC-like_jellyroll"/>
</dbReference>
<dbReference type="SMART" id="SM00100">
    <property type="entry name" value="cNMP"/>
    <property type="match status" value="1"/>
</dbReference>
<keyword evidence="5" id="KW-0479">Metal-binding</keyword>
<feature type="compositionally biased region" description="Polar residues" evidence="18">
    <location>
        <begin position="9"/>
        <end position="20"/>
    </location>
</feature>
<name>A0A507C373_9FUNG</name>
<dbReference type="InterPro" id="IPR000614">
    <property type="entry name" value="FRMsr_CS"/>
</dbReference>
<evidence type="ECO:0000259" key="20">
    <source>
        <dbReference type="PROSITE" id="PS50042"/>
    </source>
</evidence>
<accession>A0A507C373</accession>
<dbReference type="PANTHER" id="PTHR10202">
    <property type="entry name" value="PRESENILIN"/>
    <property type="match status" value="1"/>
</dbReference>
<evidence type="ECO:0000256" key="12">
    <source>
        <dbReference type="ARBA" id="ARBA00023034"/>
    </source>
</evidence>
<feature type="region of interest" description="Disordered" evidence="18">
    <location>
        <begin position="1996"/>
        <end position="2024"/>
    </location>
</feature>
<dbReference type="Gene3D" id="2.60.120.10">
    <property type="entry name" value="Jelly Rolls"/>
    <property type="match status" value="1"/>
</dbReference>
<feature type="transmembrane region" description="Helical" evidence="19">
    <location>
        <begin position="516"/>
        <end position="536"/>
    </location>
</feature>
<evidence type="ECO:0000256" key="8">
    <source>
        <dbReference type="ARBA" id="ARBA00022824"/>
    </source>
</evidence>
<comment type="caution">
    <text evidence="22">The sequence shown here is derived from an EMBL/GenBank/DDBJ whole genome shotgun (WGS) entry which is preliminary data.</text>
</comment>
<dbReference type="GO" id="GO:0005789">
    <property type="term" value="C:endoplasmic reticulum membrane"/>
    <property type="evidence" value="ECO:0007669"/>
    <property type="project" value="UniProtKB-SubCell"/>
</dbReference>
<feature type="compositionally biased region" description="Low complexity" evidence="18">
    <location>
        <begin position="1996"/>
        <end position="2009"/>
    </location>
</feature>
<protein>
    <recommendedName>
        <fullName evidence="24">Cyclic nucleotide-binding domain-containing protein</fullName>
    </recommendedName>
</protein>
<dbReference type="FunFam" id="3.30.450.40:FF:000008">
    <property type="entry name" value="GAF domain-containing proteins"/>
    <property type="match status" value="1"/>
</dbReference>